<proteinExistence type="predicted"/>
<sequence length="217" mass="23642">METRLKQLVEDASTAIDDVLTSTVTFCCDFGDDVKSKMCVDELNDESLQDKSSAALKLGDLARNNNKKIVDWLEIYMEFHLWFAFSATVRTTKNSALRMLSQEYGSAIVNAGAISLLVALIRADPNSSKHWAILTIVALSQHINVNAAKIVRTGVIAPAIDLLKFGADDGKDDALNLPGFVADINAMKRSELARAEAIPLLDELLLTGTTSQKDSRA</sequence>
<evidence type="ECO:0000313" key="2">
    <source>
        <dbReference type="Proteomes" id="UP001165083"/>
    </source>
</evidence>
<dbReference type="Gene3D" id="1.25.10.10">
    <property type="entry name" value="Leucine-rich Repeat Variant"/>
    <property type="match status" value="1"/>
</dbReference>
<reference evidence="1" key="1">
    <citation type="submission" date="2023-04" db="EMBL/GenBank/DDBJ databases">
        <title>Phytophthora lilii NBRC 32176.</title>
        <authorList>
            <person name="Ichikawa N."/>
            <person name="Sato H."/>
            <person name="Tonouchi N."/>
        </authorList>
    </citation>
    <scope>NUCLEOTIDE SEQUENCE</scope>
    <source>
        <strain evidence="1">NBRC 32176</strain>
    </source>
</reference>
<accession>A0A9W6UCC5</accession>
<protein>
    <submittedName>
        <fullName evidence="1">Unnamed protein product</fullName>
    </submittedName>
</protein>
<evidence type="ECO:0000313" key="1">
    <source>
        <dbReference type="EMBL" id="GMF30292.1"/>
    </source>
</evidence>
<dbReference type="EMBL" id="BSXW01000827">
    <property type="protein sequence ID" value="GMF30292.1"/>
    <property type="molecule type" value="Genomic_DNA"/>
</dbReference>
<dbReference type="OrthoDB" id="129437at2759"/>
<comment type="caution">
    <text evidence="1">The sequence shown here is derived from an EMBL/GenBank/DDBJ whole genome shotgun (WGS) entry which is preliminary data.</text>
</comment>
<dbReference type="Proteomes" id="UP001165083">
    <property type="component" value="Unassembled WGS sequence"/>
</dbReference>
<dbReference type="InterPro" id="IPR016024">
    <property type="entry name" value="ARM-type_fold"/>
</dbReference>
<name>A0A9W6UCC5_9STRA</name>
<dbReference type="InterPro" id="IPR011989">
    <property type="entry name" value="ARM-like"/>
</dbReference>
<organism evidence="1 2">
    <name type="scientific">Phytophthora lilii</name>
    <dbReference type="NCBI Taxonomy" id="2077276"/>
    <lineage>
        <taxon>Eukaryota</taxon>
        <taxon>Sar</taxon>
        <taxon>Stramenopiles</taxon>
        <taxon>Oomycota</taxon>
        <taxon>Peronosporomycetes</taxon>
        <taxon>Peronosporales</taxon>
        <taxon>Peronosporaceae</taxon>
        <taxon>Phytophthora</taxon>
    </lineage>
</organism>
<keyword evidence="2" id="KW-1185">Reference proteome</keyword>
<gene>
    <name evidence="1" type="ORF">Plil01_001290700</name>
</gene>
<dbReference type="SUPFAM" id="SSF48371">
    <property type="entry name" value="ARM repeat"/>
    <property type="match status" value="1"/>
</dbReference>
<dbReference type="AlphaFoldDB" id="A0A9W6UCC5"/>